<feature type="domain" description="Activation-induced cytidine deaminase AID" evidence="2">
    <location>
        <begin position="14"/>
        <end position="170"/>
    </location>
</feature>
<evidence type="ECO:0000259" key="2">
    <source>
        <dbReference type="Pfam" id="PF08210"/>
    </source>
</evidence>
<dbReference type="Gene3D" id="3.40.140.10">
    <property type="entry name" value="Cytidine Deaminase, domain 2"/>
    <property type="match status" value="1"/>
</dbReference>
<comment type="caution">
    <text evidence="3">The sequence shown here is derived from an EMBL/GenBank/DDBJ whole genome shotgun (WGS) entry which is preliminary data.</text>
</comment>
<dbReference type="EMBL" id="JASAOG010000054">
    <property type="protein sequence ID" value="KAK0057488.1"/>
    <property type="molecule type" value="Genomic_DNA"/>
</dbReference>
<dbReference type="GO" id="GO:0008270">
    <property type="term" value="F:zinc ion binding"/>
    <property type="evidence" value="ECO:0007669"/>
    <property type="project" value="InterPro"/>
</dbReference>
<name>A0AAD8BNU0_BIOPF</name>
<dbReference type="InterPro" id="IPR013158">
    <property type="entry name" value="AID"/>
</dbReference>
<evidence type="ECO:0000313" key="4">
    <source>
        <dbReference type="Proteomes" id="UP001233172"/>
    </source>
</evidence>
<dbReference type="Proteomes" id="UP001233172">
    <property type="component" value="Unassembled WGS sequence"/>
</dbReference>
<accession>A0AAD8BNU0</accession>
<evidence type="ECO:0000256" key="1">
    <source>
        <dbReference type="SAM" id="MobiDB-lite"/>
    </source>
</evidence>
<feature type="compositionally biased region" description="Polar residues" evidence="1">
    <location>
        <begin position="337"/>
        <end position="357"/>
    </location>
</feature>
<gene>
    <name evidence="3" type="ORF">Bpfe_013006</name>
</gene>
<feature type="region of interest" description="Disordered" evidence="1">
    <location>
        <begin position="398"/>
        <end position="440"/>
    </location>
</feature>
<evidence type="ECO:0000313" key="3">
    <source>
        <dbReference type="EMBL" id="KAK0057488.1"/>
    </source>
</evidence>
<proteinExistence type="predicted"/>
<dbReference type="Pfam" id="PF08210">
    <property type="entry name" value="APOBEC_N"/>
    <property type="match status" value="1"/>
</dbReference>
<sequence length="462" mass="51651">MTTDDFDMFWRTHLKTSSHGYQIPETTILYWNATKSEQSNYPWIRREGTPRSHAAAAVARDLMTQVRVANKRTIISVTIVQNYSPCLDCADELLKTIQLANEKQIRLDMSISFVALKNIRRPSWLWRGLREATTDIPVNESNDNAFALLQLNSAGVRLTTFTPDTWKFLYTFLGNGFPSNSPGKFLDGKFSSTDSRLEEDRLMQLDLEQIFKGVLFSPECQSADNCVLLLEWNHPVVSLERIQDYRITCKKVTAKNKEAEDRFWRIGQVLDKEGIKVTVPGELTWWKVMGLDADAFYDVTVEATIKGMVVSSARKIFKTINKVPIPALQTPVMVRKSNVTSRPKSGSVTSPTVRSPQCPTPTPLRRSNSIRDSTPSSSRSSITSDLGIRLGNGHLAESSLQRSSSLRVASSRNSIAGSVPDSRAADRGGSTSNHTISNPFTSLRRKFRAASVSNQTSTESKF</sequence>
<feature type="compositionally biased region" description="Low complexity" evidence="1">
    <location>
        <begin position="398"/>
        <end position="414"/>
    </location>
</feature>
<dbReference type="GO" id="GO:0016814">
    <property type="term" value="F:hydrolase activity, acting on carbon-nitrogen (but not peptide) bonds, in cyclic amidines"/>
    <property type="evidence" value="ECO:0007669"/>
    <property type="project" value="InterPro"/>
</dbReference>
<feature type="compositionally biased region" description="Low complexity" evidence="1">
    <location>
        <begin position="370"/>
        <end position="385"/>
    </location>
</feature>
<feature type="region of interest" description="Disordered" evidence="1">
    <location>
        <begin position="336"/>
        <end position="386"/>
    </location>
</feature>
<dbReference type="InterPro" id="IPR036116">
    <property type="entry name" value="FN3_sf"/>
</dbReference>
<reference evidence="3" key="2">
    <citation type="submission" date="2023-04" db="EMBL/GenBank/DDBJ databases">
        <authorList>
            <person name="Bu L."/>
            <person name="Lu L."/>
            <person name="Laidemitt M.R."/>
            <person name="Zhang S.M."/>
            <person name="Mutuku M."/>
            <person name="Mkoji G."/>
            <person name="Steinauer M."/>
            <person name="Loker E.S."/>
        </authorList>
    </citation>
    <scope>NUCLEOTIDE SEQUENCE</scope>
    <source>
        <strain evidence="3">KasaAsao</strain>
        <tissue evidence="3">Whole Snail</tissue>
    </source>
</reference>
<protein>
    <recommendedName>
        <fullName evidence="2">Activation-induced cytidine deaminase AID domain-containing protein</fullName>
    </recommendedName>
</protein>
<reference evidence="3" key="1">
    <citation type="journal article" date="2023" name="PLoS Negl. Trop. Dis.">
        <title>A genome sequence for Biomphalaria pfeifferi, the major vector snail for the human-infecting parasite Schistosoma mansoni.</title>
        <authorList>
            <person name="Bu L."/>
            <person name="Lu L."/>
            <person name="Laidemitt M.R."/>
            <person name="Zhang S.M."/>
            <person name="Mutuku M."/>
            <person name="Mkoji G."/>
            <person name="Steinauer M."/>
            <person name="Loker E.S."/>
        </authorList>
    </citation>
    <scope>NUCLEOTIDE SEQUENCE</scope>
    <source>
        <strain evidence="3">KasaAsao</strain>
    </source>
</reference>
<dbReference type="InterPro" id="IPR013783">
    <property type="entry name" value="Ig-like_fold"/>
</dbReference>
<dbReference type="AlphaFoldDB" id="A0AAD8BNU0"/>
<feature type="compositionally biased region" description="Polar residues" evidence="1">
    <location>
        <begin position="429"/>
        <end position="440"/>
    </location>
</feature>
<dbReference type="Gene3D" id="2.60.40.10">
    <property type="entry name" value="Immunoglobulins"/>
    <property type="match status" value="1"/>
</dbReference>
<organism evidence="3 4">
    <name type="scientific">Biomphalaria pfeifferi</name>
    <name type="common">Bloodfluke planorb</name>
    <name type="synonym">Freshwater snail</name>
    <dbReference type="NCBI Taxonomy" id="112525"/>
    <lineage>
        <taxon>Eukaryota</taxon>
        <taxon>Metazoa</taxon>
        <taxon>Spiralia</taxon>
        <taxon>Lophotrochozoa</taxon>
        <taxon>Mollusca</taxon>
        <taxon>Gastropoda</taxon>
        <taxon>Heterobranchia</taxon>
        <taxon>Euthyneura</taxon>
        <taxon>Panpulmonata</taxon>
        <taxon>Hygrophila</taxon>
        <taxon>Lymnaeoidea</taxon>
        <taxon>Planorbidae</taxon>
        <taxon>Biomphalaria</taxon>
    </lineage>
</organism>
<keyword evidence="4" id="KW-1185">Reference proteome</keyword>
<dbReference type="SUPFAM" id="SSF49265">
    <property type="entry name" value="Fibronectin type III"/>
    <property type="match status" value="1"/>
</dbReference>